<dbReference type="GO" id="GO:0004857">
    <property type="term" value="F:enzyme inhibitor activity"/>
    <property type="evidence" value="ECO:0007669"/>
    <property type="project" value="InterPro"/>
</dbReference>
<name>A0A0D9Y0D2_9ORYZ</name>
<evidence type="ECO:0000313" key="5">
    <source>
        <dbReference type="EnsemblPlants" id="LPERR12G12980.1"/>
    </source>
</evidence>
<evidence type="ECO:0000313" key="6">
    <source>
        <dbReference type="Proteomes" id="UP000032180"/>
    </source>
</evidence>
<dbReference type="HOGENOM" id="CLU_1311664_0_0_1"/>
<evidence type="ECO:0000256" key="1">
    <source>
        <dbReference type="ARBA" id="ARBA00022729"/>
    </source>
</evidence>
<accession>A0A0D9Y0D2</accession>
<evidence type="ECO:0000259" key="4">
    <source>
        <dbReference type="SMART" id="SM00856"/>
    </source>
</evidence>
<dbReference type="SMART" id="SM00856">
    <property type="entry name" value="PMEI"/>
    <property type="match status" value="1"/>
</dbReference>
<dbReference type="Gramene" id="LPERR12G12980.1">
    <property type="protein sequence ID" value="LPERR12G12980.1"/>
    <property type="gene ID" value="LPERR12G12980"/>
</dbReference>
<dbReference type="FunFam" id="1.20.140.40:FF:000003">
    <property type="entry name" value="Invertase/pectin methylesterase inhibitor family protein"/>
    <property type="match status" value="1"/>
</dbReference>
<dbReference type="Pfam" id="PF04043">
    <property type="entry name" value="PMEI"/>
    <property type="match status" value="1"/>
</dbReference>
<feature type="compositionally biased region" description="Pro residues" evidence="2">
    <location>
        <begin position="32"/>
        <end position="66"/>
    </location>
</feature>
<evidence type="ECO:0000256" key="2">
    <source>
        <dbReference type="SAM" id="MobiDB-lite"/>
    </source>
</evidence>
<keyword evidence="1 3" id="KW-0732">Signal</keyword>
<feature type="region of interest" description="Disordered" evidence="2">
    <location>
        <begin position="27"/>
        <end position="70"/>
    </location>
</feature>
<dbReference type="PANTHER" id="PTHR31080:SF281">
    <property type="entry name" value="OS12G0561500 PROTEIN"/>
    <property type="match status" value="1"/>
</dbReference>
<dbReference type="InterPro" id="IPR006501">
    <property type="entry name" value="Pectinesterase_inhib_dom"/>
</dbReference>
<dbReference type="InterPro" id="IPR051955">
    <property type="entry name" value="PME_Inhibitor"/>
</dbReference>
<dbReference type="eggNOG" id="ENOG502S99C">
    <property type="taxonomic scope" value="Eukaryota"/>
</dbReference>
<proteinExistence type="predicted"/>
<dbReference type="EnsemblPlants" id="LPERR12G12980.1">
    <property type="protein sequence ID" value="LPERR12G12980.1"/>
    <property type="gene ID" value="LPERR12G12980"/>
</dbReference>
<protein>
    <recommendedName>
        <fullName evidence="4">Pectinesterase inhibitor domain-containing protein</fullName>
    </recommendedName>
</protein>
<sequence length="225" mass="22910">MAPPPPLLAAVAVVLIAVAPPATEAVCVPRGKPFPSPPAKVTPPKPPTTPSPAKPSPPSPGKPTPVAPAGGDIVKALCAKTDAPILCQMSVIPPPPAKPPSDGAGVLRAAMSAVRSKSAAAKSAAAALAADPKTPALAKGPLKDCEESYDDIAYSLDHAEKAMAAGDKDTTGTMLDTVRTDVDTCDQGFEDREDDDVPPLLAKQDDELAKLASICIAIKIYDETN</sequence>
<feature type="domain" description="Pectinesterase inhibitor" evidence="4">
    <location>
        <begin position="69"/>
        <end position="218"/>
    </location>
</feature>
<dbReference type="NCBIfam" id="TIGR01614">
    <property type="entry name" value="PME_inhib"/>
    <property type="match status" value="1"/>
</dbReference>
<feature type="signal peptide" evidence="3">
    <location>
        <begin position="1"/>
        <end position="25"/>
    </location>
</feature>
<dbReference type="Gene3D" id="1.20.140.40">
    <property type="entry name" value="Invertase/pectin methylesterase inhibitor family protein"/>
    <property type="match status" value="1"/>
</dbReference>
<evidence type="ECO:0000256" key="3">
    <source>
        <dbReference type="SAM" id="SignalP"/>
    </source>
</evidence>
<feature type="chain" id="PRO_5002350528" description="Pectinesterase inhibitor domain-containing protein" evidence="3">
    <location>
        <begin position="26"/>
        <end position="225"/>
    </location>
</feature>
<dbReference type="CDD" id="cd15800">
    <property type="entry name" value="PMEI-like_2"/>
    <property type="match status" value="1"/>
</dbReference>
<dbReference type="InterPro" id="IPR035513">
    <property type="entry name" value="Invertase/methylesterase_inhib"/>
</dbReference>
<dbReference type="AlphaFoldDB" id="A0A0D9Y0D2"/>
<organism evidence="5 6">
    <name type="scientific">Leersia perrieri</name>
    <dbReference type="NCBI Taxonomy" id="77586"/>
    <lineage>
        <taxon>Eukaryota</taxon>
        <taxon>Viridiplantae</taxon>
        <taxon>Streptophyta</taxon>
        <taxon>Embryophyta</taxon>
        <taxon>Tracheophyta</taxon>
        <taxon>Spermatophyta</taxon>
        <taxon>Magnoliopsida</taxon>
        <taxon>Liliopsida</taxon>
        <taxon>Poales</taxon>
        <taxon>Poaceae</taxon>
        <taxon>BOP clade</taxon>
        <taxon>Oryzoideae</taxon>
        <taxon>Oryzeae</taxon>
        <taxon>Oryzinae</taxon>
        <taxon>Leersia</taxon>
    </lineage>
</organism>
<dbReference type="SUPFAM" id="SSF101148">
    <property type="entry name" value="Plant invertase/pectin methylesterase inhibitor"/>
    <property type="match status" value="1"/>
</dbReference>
<dbReference type="Proteomes" id="UP000032180">
    <property type="component" value="Chromosome 12"/>
</dbReference>
<reference evidence="5 6" key="1">
    <citation type="submission" date="2012-08" db="EMBL/GenBank/DDBJ databases">
        <title>Oryza genome evolution.</title>
        <authorList>
            <person name="Wing R.A."/>
        </authorList>
    </citation>
    <scope>NUCLEOTIDE SEQUENCE</scope>
</reference>
<reference evidence="6" key="2">
    <citation type="submission" date="2013-12" db="EMBL/GenBank/DDBJ databases">
        <authorList>
            <person name="Yu Y."/>
            <person name="Lee S."/>
            <person name="de Baynast K."/>
            <person name="Wissotski M."/>
            <person name="Liu L."/>
            <person name="Talag J."/>
            <person name="Goicoechea J."/>
            <person name="Angelova A."/>
            <person name="Jetty R."/>
            <person name="Kudrna D."/>
            <person name="Golser W."/>
            <person name="Rivera L."/>
            <person name="Zhang J."/>
            <person name="Wing R."/>
        </authorList>
    </citation>
    <scope>NUCLEOTIDE SEQUENCE</scope>
</reference>
<reference evidence="5" key="3">
    <citation type="submission" date="2015-04" db="UniProtKB">
        <authorList>
            <consortium name="EnsemblPlants"/>
        </authorList>
    </citation>
    <scope>IDENTIFICATION</scope>
</reference>
<keyword evidence="6" id="KW-1185">Reference proteome</keyword>
<dbReference type="PANTHER" id="PTHR31080">
    <property type="entry name" value="PECTINESTERASE INHIBITOR-LIKE"/>
    <property type="match status" value="1"/>
</dbReference>